<dbReference type="PANTHER" id="PTHR30522">
    <property type="entry name" value="NUCLEOSIDE TRIPHOSPHATE PYROPHOSPHOHYDROLASE"/>
    <property type="match status" value="1"/>
</dbReference>
<evidence type="ECO:0000256" key="1">
    <source>
        <dbReference type="SAM" id="MobiDB-lite"/>
    </source>
</evidence>
<dbReference type="NCBIfam" id="TIGR00444">
    <property type="entry name" value="mazG"/>
    <property type="match status" value="1"/>
</dbReference>
<evidence type="ECO:0000313" key="4">
    <source>
        <dbReference type="Proteomes" id="UP000824225"/>
    </source>
</evidence>
<dbReference type="SUPFAM" id="SSF101386">
    <property type="entry name" value="all-alpha NTP pyrophosphatases"/>
    <property type="match status" value="2"/>
</dbReference>
<dbReference type="GO" id="GO:0047429">
    <property type="term" value="F:nucleoside triphosphate diphosphatase activity"/>
    <property type="evidence" value="ECO:0007669"/>
    <property type="project" value="UniProtKB-EC"/>
</dbReference>
<dbReference type="AlphaFoldDB" id="A0A9D2HBY0"/>
<dbReference type="GO" id="GO:0046076">
    <property type="term" value="P:dTTP catabolic process"/>
    <property type="evidence" value="ECO:0007669"/>
    <property type="project" value="TreeGrafter"/>
</dbReference>
<dbReference type="EC" id="3.6.1.9" evidence="3"/>
<dbReference type="CDD" id="cd11529">
    <property type="entry name" value="NTP-PPase_MazG_Cterm"/>
    <property type="match status" value="1"/>
</dbReference>
<dbReference type="EMBL" id="DXAN01000002">
    <property type="protein sequence ID" value="HJA07674.1"/>
    <property type="molecule type" value="Genomic_DNA"/>
</dbReference>
<name>A0A9D2HBY0_9BACT</name>
<accession>A0A9D2HBY0</accession>
<protein>
    <submittedName>
        <fullName evidence="3">Nucleoside triphosphate pyrophosphohydrolase</fullName>
        <ecNumber evidence="3">3.6.1.9</ecNumber>
    </submittedName>
</protein>
<dbReference type="GO" id="GO:0046047">
    <property type="term" value="P:TTP catabolic process"/>
    <property type="evidence" value="ECO:0007669"/>
    <property type="project" value="TreeGrafter"/>
</dbReference>
<evidence type="ECO:0000313" key="3">
    <source>
        <dbReference type="EMBL" id="HJA07674.1"/>
    </source>
</evidence>
<dbReference type="PANTHER" id="PTHR30522:SF0">
    <property type="entry name" value="NUCLEOSIDE TRIPHOSPHATE PYROPHOSPHOHYDROLASE"/>
    <property type="match status" value="1"/>
</dbReference>
<gene>
    <name evidence="3" type="primary">mazG</name>
    <name evidence="3" type="ORF">H9962_00565</name>
</gene>
<dbReference type="InterPro" id="IPR048011">
    <property type="entry name" value="NTP-PPase_MazG-like_C"/>
</dbReference>
<dbReference type="NCBIfam" id="NF007113">
    <property type="entry name" value="PRK09562.1"/>
    <property type="match status" value="1"/>
</dbReference>
<dbReference type="Proteomes" id="UP000824225">
    <property type="component" value="Unassembled WGS sequence"/>
</dbReference>
<dbReference type="GO" id="GO:0046081">
    <property type="term" value="P:dUTP catabolic process"/>
    <property type="evidence" value="ECO:0007669"/>
    <property type="project" value="TreeGrafter"/>
</dbReference>
<dbReference type="InterPro" id="IPR048015">
    <property type="entry name" value="NTP-PPase_MazG-like_N"/>
</dbReference>
<dbReference type="GO" id="GO:0006203">
    <property type="term" value="P:dGTP catabolic process"/>
    <property type="evidence" value="ECO:0007669"/>
    <property type="project" value="TreeGrafter"/>
</dbReference>
<dbReference type="Pfam" id="PF03819">
    <property type="entry name" value="MazG"/>
    <property type="match status" value="1"/>
</dbReference>
<feature type="compositionally biased region" description="Low complexity" evidence="1">
    <location>
        <begin position="263"/>
        <end position="276"/>
    </location>
</feature>
<reference evidence="3" key="2">
    <citation type="submission" date="2021-04" db="EMBL/GenBank/DDBJ databases">
        <authorList>
            <person name="Gilroy R."/>
        </authorList>
    </citation>
    <scope>NUCLEOTIDE SEQUENCE</scope>
    <source>
        <strain evidence="3">CHK186-16707</strain>
    </source>
</reference>
<keyword evidence="3" id="KW-0378">Hydrolase</keyword>
<comment type="caution">
    <text evidence="3">The sequence shown here is derived from an EMBL/GenBank/DDBJ whole genome shotgun (WGS) entry which is preliminary data.</text>
</comment>
<organism evidence="3 4">
    <name type="scientific">Candidatus Mailhella merdigallinarum</name>
    <dbReference type="NCBI Taxonomy" id="2838658"/>
    <lineage>
        <taxon>Bacteria</taxon>
        <taxon>Pseudomonadati</taxon>
        <taxon>Thermodesulfobacteriota</taxon>
        <taxon>Desulfovibrionia</taxon>
        <taxon>Desulfovibrionales</taxon>
        <taxon>Desulfovibrionaceae</taxon>
        <taxon>Mailhella</taxon>
    </lineage>
</organism>
<evidence type="ECO:0000259" key="2">
    <source>
        <dbReference type="Pfam" id="PF03819"/>
    </source>
</evidence>
<dbReference type="InterPro" id="IPR011551">
    <property type="entry name" value="NTP_PyrPHydrolase_MazG"/>
</dbReference>
<dbReference type="Gene3D" id="1.10.287.1080">
    <property type="entry name" value="MazG-like"/>
    <property type="match status" value="2"/>
</dbReference>
<dbReference type="InterPro" id="IPR004518">
    <property type="entry name" value="MazG-like_dom"/>
</dbReference>
<dbReference type="CDD" id="cd11528">
    <property type="entry name" value="NTP-PPase_MazG_Nterm"/>
    <property type="match status" value="1"/>
</dbReference>
<feature type="region of interest" description="Disordered" evidence="1">
    <location>
        <begin position="263"/>
        <end position="300"/>
    </location>
</feature>
<dbReference type="GO" id="GO:0046061">
    <property type="term" value="P:dATP catabolic process"/>
    <property type="evidence" value="ECO:0007669"/>
    <property type="project" value="TreeGrafter"/>
</dbReference>
<dbReference type="GO" id="GO:0046052">
    <property type="term" value="P:UTP catabolic process"/>
    <property type="evidence" value="ECO:0007669"/>
    <property type="project" value="TreeGrafter"/>
</dbReference>
<proteinExistence type="predicted"/>
<feature type="domain" description="NTP pyrophosphohydrolase MazG-like" evidence="2">
    <location>
        <begin position="31"/>
        <end position="104"/>
    </location>
</feature>
<reference evidence="3" key="1">
    <citation type="journal article" date="2021" name="PeerJ">
        <title>Extensive microbial diversity within the chicken gut microbiome revealed by metagenomics and culture.</title>
        <authorList>
            <person name="Gilroy R."/>
            <person name="Ravi A."/>
            <person name="Getino M."/>
            <person name="Pursley I."/>
            <person name="Horton D.L."/>
            <person name="Alikhan N.F."/>
            <person name="Baker D."/>
            <person name="Gharbi K."/>
            <person name="Hall N."/>
            <person name="Watson M."/>
            <person name="Adriaenssens E.M."/>
            <person name="Foster-Nyarko E."/>
            <person name="Jarju S."/>
            <person name="Secka A."/>
            <person name="Antonio M."/>
            <person name="Oren A."/>
            <person name="Chaudhuri R.R."/>
            <person name="La Ragione R."/>
            <person name="Hildebrand F."/>
            <person name="Pallen M.J."/>
        </authorList>
    </citation>
    <scope>NUCLEOTIDE SEQUENCE</scope>
    <source>
        <strain evidence="3">CHK186-16707</strain>
    </source>
</reference>
<sequence>MNDAQQALSHIQTVIDKLLDPAGGCPWDKAQTPLSLCEYLIEECHELVDAIRSGKPGHVCDEMGDLLFLLIFTAHRYAGEGAFTLADALEAGAAKMTRRHPHVFGDASFANLTEFTKAWAEIKKAEKAAAGEQESGAFASVPTGLPPLTKAYRLHAKAAQAGFTWDDDEEVERQVEAEWLELLDARASGDPAAQEHELGDMIFSLVELGRRMEIKAAHATDMAANRFRARFRAMEKLAEERGLDFSALSLDEKDELWNAVKAAAPQHAEPARAAAPFVQPRDPAPEDDESGNNEFNGKGR</sequence>